<accession>A0ACA9M5S6</accession>
<dbReference type="EMBL" id="CAJVPM010010286">
    <property type="protein sequence ID" value="CAG8571654.1"/>
    <property type="molecule type" value="Genomic_DNA"/>
</dbReference>
<name>A0ACA9M5S6_9GLOM</name>
<keyword evidence="2" id="KW-1185">Reference proteome</keyword>
<sequence length="105" mass="12745">SNKEEYEQLNLILEEAPIKKAIKTNEDKQKEIRRVESQNTSKEKREKQAKTELEKIGRKRDELREEQIKNKGKRKIVYEEDKIERKVQTKNIIIEAEKEENDMRY</sequence>
<evidence type="ECO:0000313" key="2">
    <source>
        <dbReference type="Proteomes" id="UP000789860"/>
    </source>
</evidence>
<dbReference type="Proteomes" id="UP000789860">
    <property type="component" value="Unassembled WGS sequence"/>
</dbReference>
<proteinExistence type="predicted"/>
<reference evidence="1" key="1">
    <citation type="submission" date="2021-06" db="EMBL/GenBank/DDBJ databases">
        <authorList>
            <person name="Kallberg Y."/>
            <person name="Tangrot J."/>
            <person name="Rosling A."/>
        </authorList>
    </citation>
    <scope>NUCLEOTIDE SEQUENCE</scope>
    <source>
        <strain evidence="1">AU212A</strain>
    </source>
</reference>
<organism evidence="1 2">
    <name type="scientific">Scutellospora calospora</name>
    <dbReference type="NCBI Taxonomy" id="85575"/>
    <lineage>
        <taxon>Eukaryota</taxon>
        <taxon>Fungi</taxon>
        <taxon>Fungi incertae sedis</taxon>
        <taxon>Mucoromycota</taxon>
        <taxon>Glomeromycotina</taxon>
        <taxon>Glomeromycetes</taxon>
        <taxon>Diversisporales</taxon>
        <taxon>Gigasporaceae</taxon>
        <taxon>Scutellospora</taxon>
    </lineage>
</organism>
<comment type="caution">
    <text evidence="1">The sequence shown here is derived from an EMBL/GenBank/DDBJ whole genome shotgun (WGS) entry which is preliminary data.</text>
</comment>
<feature type="non-terminal residue" evidence="1">
    <location>
        <position position="1"/>
    </location>
</feature>
<protein>
    <submittedName>
        <fullName evidence="1">178_t:CDS:1</fullName>
    </submittedName>
</protein>
<gene>
    <name evidence="1" type="ORF">SCALOS_LOCUS5873</name>
</gene>
<evidence type="ECO:0000313" key="1">
    <source>
        <dbReference type="EMBL" id="CAG8571654.1"/>
    </source>
</evidence>